<dbReference type="PROSITE" id="PS50867">
    <property type="entry name" value="PRE_SET"/>
    <property type="match status" value="1"/>
</dbReference>
<dbReference type="STRING" id="765440.A0A0C3F689"/>
<proteinExistence type="predicted"/>
<dbReference type="GO" id="GO:0042054">
    <property type="term" value="F:histone methyltransferase activity"/>
    <property type="evidence" value="ECO:0007669"/>
    <property type="project" value="InterPro"/>
</dbReference>
<evidence type="ECO:0000256" key="7">
    <source>
        <dbReference type="ARBA" id="ARBA00022833"/>
    </source>
</evidence>
<dbReference type="OrthoDB" id="308383at2759"/>
<feature type="region of interest" description="Disordered" evidence="8">
    <location>
        <begin position="419"/>
        <end position="439"/>
    </location>
</feature>
<dbReference type="SMART" id="SM00317">
    <property type="entry name" value="SET"/>
    <property type="match status" value="1"/>
</dbReference>
<evidence type="ECO:0000256" key="8">
    <source>
        <dbReference type="SAM" id="MobiDB-lite"/>
    </source>
</evidence>
<evidence type="ECO:0000256" key="3">
    <source>
        <dbReference type="ARBA" id="ARBA00022603"/>
    </source>
</evidence>
<dbReference type="InParanoid" id="A0A0C3F689"/>
<keyword evidence="7" id="KW-0862">Zinc</keyword>
<dbReference type="InterPro" id="IPR003616">
    <property type="entry name" value="Post-SET_dom"/>
</dbReference>
<evidence type="ECO:0000256" key="2">
    <source>
        <dbReference type="ARBA" id="ARBA00022454"/>
    </source>
</evidence>
<feature type="compositionally biased region" description="Low complexity" evidence="8">
    <location>
        <begin position="716"/>
        <end position="737"/>
    </location>
</feature>
<dbReference type="Pfam" id="PF00856">
    <property type="entry name" value="SET"/>
    <property type="match status" value="1"/>
</dbReference>
<dbReference type="InterPro" id="IPR007728">
    <property type="entry name" value="Pre-SET_dom"/>
</dbReference>
<dbReference type="Pfam" id="PF05033">
    <property type="entry name" value="Pre-SET"/>
    <property type="match status" value="1"/>
</dbReference>
<keyword evidence="5" id="KW-0949">S-adenosyl-L-methionine</keyword>
<evidence type="ECO:0008006" key="14">
    <source>
        <dbReference type="Google" id="ProtNLM"/>
    </source>
</evidence>
<feature type="domain" description="Pre-SET" evidence="10">
    <location>
        <begin position="875"/>
        <end position="945"/>
    </location>
</feature>
<dbReference type="SMART" id="SM00468">
    <property type="entry name" value="PreSET"/>
    <property type="match status" value="1"/>
</dbReference>
<dbReference type="InterPro" id="IPR001214">
    <property type="entry name" value="SET_dom"/>
</dbReference>
<evidence type="ECO:0000259" key="10">
    <source>
        <dbReference type="PROSITE" id="PS50867"/>
    </source>
</evidence>
<accession>A0A0C3F689</accession>
<keyword evidence="4" id="KW-0808">Transferase</keyword>
<evidence type="ECO:0000259" key="9">
    <source>
        <dbReference type="PROSITE" id="PS50280"/>
    </source>
</evidence>
<comment type="subcellular location">
    <subcellularLocation>
        <location evidence="1">Chromosome</location>
    </subcellularLocation>
</comment>
<dbReference type="InterPro" id="IPR046341">
    <property type="entry name" value="SET_dom_sf"/>
</dbReference>
<dbReference type="PROSITE" id="PS50280">
    <property type="entry name" value="SET"/>
    <property type="match status" value="1"/>
</dbReference>
<keyword evidence="3" id="KW-0489">Methyltransferase</keyword>
<organism evidence="12 13">
    <name type="scientific">Piloderma croceum (strain F 1598)</name>
    <dbReference type="NCBI Taxonomy" id="765440"/>
    <lineage>
        <taxon>Eukaryota</taxon>
        <taxon>Fungi</taxon>
        <taxon>Dikarya</taxon>
        <taxon>Basidiomycota</taxon>
        <taxon>Agaricomycotina</taxon>
        <taxon>Agaricomycetes</taxon>
        <taxon>Agaricomycetidae</taxon>
        <taxon>Atheliales</taxon>
        <taxon>Atheliaceae</taxon>
        <taxon>Piloderma</taxon>
    </lineage>
</organism>
<feature type="region of interest" description="Disordered" evidence="8">
    <location>
        <begin position="226"/>
        <end position="254"/>
    </location>
</feature>
<feature type="region of interest" description="Disordered" evidence="8">
    <location>
        <begin position="639"/>
        <end position="676"/>
    </location>
</feature>
<reference evidence="13" key="2">
    <citation type="submission" date="2015-01" db="EMBL/GenBank/DDBJ databases">
        <title>Evolutionary Origins and Diversification of the Mycorrhizal Mutualists.</title>
        <authorList>
            <consortium name="DOE Joint Genome Institute"/>
            <consortium name="Mycorrhizal Genomics Consortium"/>
            <person name="Kohler A."/>
            <person name="Kuo A."/>
            <person name="Nagy L.G."/>
            <person name="Floudas D."/>
            <person name="Copeland A."/>
            <person name="Barry K.W."/>
            <person name="Cichocki N."/>
            <person name="Veneault-Fourrey C."/>
            <person name="LaButti K."/>
            <person name="Lindquist E.A."/>
            <person name="Lipzen A."/>
            <person name="Lundell T."/>
            <person name="Morin E."/>
            <person name="Murat C."/>
            <person name="Riley R."/>
            <person name="Ohm R."/>
            <person name="Sun H."/>
            <person name="Tunlid A."/>
            <person name="Henrissat B."/>
            <person name="Grigoriev I.V."/>
            <person name="Hibbett D.S."/>
            <person name="Martin F."/>
        </authorList>
    </citation>
    <scope>NUCLEOTIDE SEQUENCE [LARGE SCALE GENOMIC DNA]</scope>
    <source>
        <strain evidence="13">F 1598</strain>
    </source>
</reference>
<dbReference type="GO" id="GO:0005634">
    <property type="term" value="C:nucleus"/>
    <property type="evidence" value="ECO:0007669"/>
    <property type="project" value="InterPro"/>
</dbReference>
<dbReference type="Gene3D" id="2.170.270.10">
    <property type="entry name" value="SET domain"/>
    <property type="match status" value="1"/>
</dbReference>
<feature type="region of interest" description="Disordered" evidence="8">
    <location>
        <begin position="716"/>
        <end position="741"/>
    </location>
</feature>
<feature type="region of interest" description="Disordered" evidence="8">
    <location>
        <begin position="1"/>
        <end position="54"/>
    </location>
</feature>
<keyword evidence="2" id="KW-0158">Chromosome</keyword>
<evidence type="ECO:0000259" key="11">
    <source>
        <dbReference type="PROSITE" id="PS50868"/>
    </source>
</evidence>
<feature type="compositionally biased region" description="Polar residues" evidence="8">
    <location>
        <begin position="269"/>
        <end position="285"/>
    </location>
</feature>
<dbReference type="PANTHER" id="PTHR46223:SF3">
    <property type="entry name" value="HISTONE-LYSINE N-METHYLTRANSFERASE SET-23"/>
    <property type="match status" value="1"/>
</dbReference>
<keyword evidence="6" id="KW-0479">Metal-binding</keyword>
<gene>
    <name evidence="12" type="ORF">PILCRDRAFT_671323</name>
</gene>
<feature type="domain" description="SET" evidence="9">
    <location>
        <begin position="948"/>
        <end position="1097"/>
    </location>
</feature>
<dbReference type="AlphaFoldDB" id="A0A0C3F689"/>
<name>A0A0C3F689_PILCF</name>
<feature type="region of interest" description="Disordered" evidence="8">
    <location>
        <begin position="267"/>
        <end position="290"/>
    </location>
</feature>
<dbReference type="EMBL" id="KN833046">
    <property type="protein sequence ID" value="KIM75451.1"/>
    <property type="molecule type" value="Genomic_DNA"/>
</dbReference>
<keyword evidence="13" id="KW-1185">Reference proteome</keyword>
<evidence type="ECO:0000313" key="13">
    <source>
        <dbReference type="Proteomes" id="UP000054166"/>
    </source>
</evidence>
<evidence type="ECO:0000313" key="12">
    <source>
        <dbReference type="EMBL" id="KIM75451.1"/>
    </source>
</evidence>
<dbReference type="HOGENOM" id="CLU_278629_0_0_1"/>
<dbReference type="GO" id="GO:0032259">
    <property type="term" value="P:methylation"/>
    <property type="evidence" value="ECO:0007669"/>
    <property type="project" value="UniProtKB-KW"/>
</dbReference>
<dbReference type="PROSITE" id="PS50868">
    <property type="entry name" value="POST_SET"/>
    <property type="match status" value="1"/>
</dbReference>
<feature type="domain" description="Post-SET" evidence="11">
    <location>
        <begin position="1117"/>
        <end position="1133"/>
    </location>
</feature>
<dbReference type="GO" id="GO:0005694">
    <property type="term" value="C:chromosome"/>
    <property type="evidence" value="ECO:0007669"/>
    <property type="project" value="UniProtKB-SubCell"/>
</dbReference>
<feature type="compositionally biased region" description="Low complexity" evidence="8">
    <location>
        <begin position="232"/>
        <end position="248"/>
    </location>
</feature>
<dbReference type="InterPro" id="IPR050973">
    <property type="entry name" value="H3K9_Histone-Lys_N-MTase"/>
</dbReference>
<reference evidence="12 13" key="1">
    <citation type="submission" date="2014-04" db="EMBL/GenBank/DDBJ databases">
        <authorList>
            <consortium name="DOE Joint Genome Institute"/>
            <person name="Kuo A."/>
            <person name="Tarkka M."/>
            <person name="Buscot F."/>
            <person name="Kohler A."/>
            <person name="Nagy L.G."/>
            <person name="Floudas D."/>
            <person name="Copeland A."/>
            <person name="Barry K.W."/>
            <person name="Cichocki N."/>
            <person name="Veneault-Fourrey C."/>
            <person name="LaButti K."/>
            <person name="Lindquist E.A."/>
            <person name="Lipzen A."/>
            <person name="Lundell T."/>
            <person name="Morin E."/>
            <person name="Murat C."/>
            <person name="Sun H."/>
            <person name="Tunlid A."/>
            <person name="Henrissat B."/>
            <person name="Grigoriev I.V."/>
            <person name="Hibbett D.S."/>
            <person name="Martin F."/>
            <person name="Nordberg H.P."/>
            <person name="Cantor M.N."/>
            <person name="Hua S.X."/>
        </authorList>
    </citation>
    <scope>NUCLEOTIDE SEQUENCE [LARGE SCALE GENOMIC DNA]</scope>
    <source>
        <strain evidence="12 13">F 1598</strain>
    </source>
</reference>
<dbReference type="SMART" id="SM00508">
    <property type="entry name" value="PostSET"/>
    <property type="match status" value="1"/>
</dbReference>
<evidence type="ECO:0000256" key="1">
    <source>
        <dbReference type="ARBA" id="ARBA00004286"/>
    </source>
</evidence>
<evidence type="ECO:0000256" key="4">
    <source>
        <dbReference type="ARBA" id="ARBA00022679"/>
    </source>
</evidence>
<feature type="compositionally biased region" description="Polar residues" evidence="8">
    <location>
        <begin position="19"/>
        <end position="45"/>
    </location>
</feature>
<protein>
    <recommendedName>
        <fullName evidence="14">SET domain-containing protein</fullName>
    </recommendedName>
</protein>
<dbReference type="GO" id="GO:0008270">
    <property type="term" value="F:zinc ion binding"/>
    <property type="evidence" value="ECO:0007669"/>
    <property type="project" value="InterPro"/>
</dbReference>
<feature type="region of interest" description="Disordered" evidence="8">
    <location>
        <begin position="185"/>
        <end position="210"/>
    </location>
</feature>
<dbReference type="SUPFAM" id="SSF82199">
    <property type="entry name" value="SET domain"/>
    <property type="match status" value="1"/>
</dbReference>
<evidence type="ECO:0000256" key="6">
    <source>
        <dbReference type="ARBA" id="ARBA00022723"/>
    </source>
</evidence>
<dbReference type="Proteomes" id="UP000054166">
    <property type="component" value="Unassembled WGS sequence"/>
</dbReference>
<dbReference type="PANTHER" id="PTHR46223">
    <property type="entry name" value="HISTONE-LYSINE N-METHYLTRANSFERASE SUV39H"/>
    <property type="match status" value="1"/>
</dbReference>
<sequence>MLADNNGIIDMTQLDDSNESTPAPSPSKSVRNSISCSHSRTSGIPGSSAGASRGNLAIASPRVKEVNGVFEILDSDDEDANPPSKASTGHVEFFESPIGTVPPLSSSIAGKEVIRSPFDPFEPRVNGAEHTPPLEFPPSPQNDTGMDVDVDPLPPVIPVEEIIYGGSRDKSPFVIDPRAVSENAGSLSPQVVESTRKTRSPGPVAVDNTRSFFSPPASAVVLLSATPNDTEPPAASPLISPSLHSPTPATGSVVSSLPRLAEEELSVHRSPTSASLPRINTSQMASDPILPPDSVHAESLPRRPFVTQIRIDPSVPPRPAANAIDWGPRQHGPDGLFRHVLKRPGLYQNHSLSYPTTSKNLLARTPGCASSRTPKEIGMIVDKNSASVNSSDQKDGAPSTLPTEGEVQAMIEIDSVSGHPVYQSNDKGSPGATDPYRSRDVIVQPDRPREVIDLTLNDDEDDDEKYENDQWDHQVDTIPASVLQGARWLDALLAMEDDIVVPESVSRAPNLMDSVSPPPGRAMDPLVSPTSLNNAHDEVNGDRSTCEASSTKPKISLDNIWRKRPIQAKLGNDTTDVMTLTKYQAQFTPSVIATPQVEQSPITAATSSLPTSTVVDALVGDVGALSMSGGTKDAHVAIPANEDTSEDDPDLIRKPTYRKSLAISDDTSSSEGDVSEDCELTYPADADVDDSNELPPRNEIIRRFSRRFLPSPPFTRASSRLSSLSSSLSNRSSSGGSMNFKHDNRIIDDVDVYEPRSGNYSSGDLSEGDSPYITWRTIRRAARERVPKFLKAHDLPHTLQDYLNALPERCRASDQARVIFEAAMRESTADDEPDAPAIRIYNEIDNEVTPPWEFHYTNEMWHGEGVPGPDLKTLRGCDCEGRCDPKSKTCLCVQKQTKHLDTSRVGFVYDHRCRLIEPLINYPIFECNDFCGCGDDCQNRVVQLGRKFQVNIVKTKEKGWGVFAGNKKIPAGTFVGIYAGELLRESVGEERGTKYNAFGKTYLFDIDGYHLREEDPNWEVSYTVDAYHAGNFTRFLVSTIITIRKVLTESGLQNHSCEPNCMITSCYINEGDIEKPLLAVFTQDDVDAWEELCFSYFGPVSEEDVAVTAVSATQGAVYIPCRCGAPACKGVLFK</sequence>
<evidence type="ECO:0000256" key="5">
    <source>
        <dbReference type="ARBA" id="ARBA00022691"/>
    </source>
</evidence>